<dbReference type="EMBL" id="QUAK01000194">
    <property type="protein sequence ID" value="RFU83585.1"/>
    <property type="molecule type" value="Genomic_DNA"/>
</dbReference>
<feature type="region of interest" description="Disordered" evidence="1">
    <location>
        <begin position="126"/>
        <end position="199"/>
    </location>
</feature>
<evidence type="ECO:0000313" key="2">
    <source>
        <dbReference type="EMBL" id="RFU83585.1"/>
    </source>
</evidence>
<organism evidence="2 3">
    <name type="scientific">Streptomyces triticagri</name>
    <dbReference type="NCBI Taxonomy" id="2293568"/>
    <lineage>
        <taxon>Bacteria</taxon>
        <taxon>Bacillati</taxon>
        <taxon>Actinomycetota</taxon>
        <taxon>Actinomycetes</taxon>
        <taxon>Kitasatosporales</taxon>
        <taxon>Streptomycetaceae</taxon>
        <taxon>Streptomyces</taxon>
    </lineage>
</organism>
<proteinExistence type="predicted"/>
<reference evidence="2 3" key="1">
    <citation type="submission" date="2018-08" db="EMBL/GenBank/DDBJ databases">
        <title>Isolation, diversity and antifungal activity of Actinobacteria from wheat.</title>
        <authorList>
            <person name="Han C."/>
        </authorList>
    </citation>
    <scope>NUCLEOTIDE SEQUENCE [LARGE SCALE GENOMIC DNA]</scope>
    <source>
        <strain evidence="2 3">NEAU-YY421</strain>
    </source>
</reference>
<sequence>MNPESSYRAEWQRRMRAECLHFVDRARKTRKPAAHRKAIADVFGVALWCSTYANPDGTRAFPEVATLAALTGMSEERTRNCLKVALLAGAMSRKRRKYTSSEYRLDAVVGPVGALPVERHLHLVTETRSKDRHLKQKALDAEQAAHERAAQDIENRVRARTSEPQEPVPARDSDESETRARRGSSIPETRARTPQKPVRARIEKPVRAGGVQIPDTGPPTDLGGETVFQPEVSRGAAPANDEIPANPDDVVREIAAIDVWLAEHQCSGGCADDAAVYRRRYVLERTLHALRPHRRGRASEQHAVALLAAVPPARAPETDRERARTLAEDAVRTHAVELRDHRRHCRTCWTQQTCPEASVIEADRNAAAHRAMDAARKETA</sequence>
<gene>
    <name evidence="2" type="ORF">DY218_27135</name>
</gene>
<evidence type="ECO:0000256" key="1">
    <source>
        <dbReference type="SAM" id="MobiDB-lite"/>
    </source>
</evidence>
<dbReference type="Proteomes" id="UP000263094">
    <property type="component" value="Unassembled WGS sequence"/>
</dbReference>
<keyword evidence="3" id="KW-1185">Reference proteome</keyword>
<evidence type="ECO:0000313" key="3">
    <source>
        <dbReference type="Proteomes" id="UP000263094"/>
    </source>
</evidence>
<dbReference type="AlphaFoldDB" id="A0A372LZA6"/>
<accession>A0A372LZA6</accession>
<protein>
    <submittedName>
        <fullName evidence="2">Uncharacterized protein</fullName>
    </submittedName>
</protein>
<feature type="compositionally biased region" description="Basic and acidic residues" evidence="1">
    <location>
        <begin position="137"/>
        <end position="180"/>
    </location>
</feature>
<name>A0A372LZA6_9ACTN</name>
<comment type="caution">
    <text evidence="2">The sequence shown here is derived from an EMBL/GenBank/DDBJ whole genome shotgun (WGS) entry which is preliminary data.</text>
</comment>